<evidence type="ECO:0000259" key="2">
    <source>
        <dbReference type="Pfam" id="PF07110"/>
    </source>
</evidence>
<gene>
    <name evidence="3" type="ORF">PENARI_c051G02525</name>
</gene>
<comment type="caution">
    <text evidence="3">The sequence shown here is derived from an EMBL/GenBank/DDBJ whole genome shotgun (WGS) entry which is preliminary data.</text>
</comment>
<dbReference type="GO" id="GO:0016491">
    <property type="term" value="F:oxidoreductase activity"/>
    <property type="evidence" value="ECO:0007669"/>
    <property type="project" value="InterPro"/>
</dbReference>
<evidence type="ECO:0000313" key="3">
    <source>
        <dbReference type="EMBL" id="OGE47278.1"/>
    </source>
</evidence>
<dbReference type="InterPro" id="IPR009799">
    <property type="entry name" value="EthD_dom"/>
</dbReference>
<proteinExistence type="inferred from homology"/>
<evidence type="ECO:0000256" key="1">
    <source>
        <dbReference type="ARBA" id="ARBA00005986"/>
    </source>
</evidence>
<keyword evidence="4" id="KW-1185">Reference proteome</keyword>
<name>A0A1F5L215_PENAI</name>
<dbReference type="Pfam" id="PF07110">
    <property type="entry name" value="EthD"/>
    <property type="match status" value="1"/>
</dbReference>
<dbReference type="GeneID" id="34582122"/>
<sequence length="125" mass="14776">MDSENPYESYITASFYFKKQQGISHEEFYRHWSTFHANMAISCKPFTVSFRRYVQMHATQELQMKGSELGMEILDYDACAVFHVRNWDTFVKLMPEWQKELGTDAARIMQMPPKIFVSRDVVLFG</sequence>
<dbReference type="AlphaFoldDB" id="A0A1F5L215"/>
<organism evidence="3 4">
    <name type="scientific">Penicillium arizonense</name>
    <dbReference type="NCBI Taxonomy" id="1835702"/>
    <lineage>
        <taxon>Eukaryota</taxon>
        <taxon>Fungi</taxon>
        <taxon>Dikarya</taxon>
        <taxon>Ascomycota</taxon>
        <taxon>Pezizomycotina</taxon>
        <taxon>Eurotiomycetes</taxon>
        <taxon>Eurotiomycetidae</taxon>
        <taxon>Eurotiales</taxon>
        <taxon>Aspergillaceae</taxon>
        <taxon>Penicillium</taxon>
    </lineage>
</organism>
<dbReference type="RefSeq" id="XP_022482738.1">
    <property type="nucleotide sequence ID" value="XM_022637388.1"/>
</dbReference>
<comment type="similarity">
    <text evidence="1">Belongs to the tpcK family.</text>
</comment>
<dbReference type="OrthoDB" id="3454835at2759"/>
<dbReference type="Proteomes" id="UP000177622">
    <property type="component" value="Unassembled WGS sequence"/>
</dbReference>
<feature type="domain" description="EthD" evidence="2">
    <location>
        <begin position="21"/>
        <end position="109"/>
    </location>
</feature>
<dbReference type="Gene3D" id="3.30.70.100">
    <property type="match status" value="1"/>
</dbReference>
<evidence type="ECO:0000313" key="4">
    <source>
        <dbReference type="Proteomes" id="UP000177622"/>
    </source>
</evidence>
<reference evidence="3 4" key="1">
    <citation type="journal article" date="2016" name="Sci. Rep.">
        <title>Penicillium arizonense, a new, genome sequenced fungal species, reveals a high chemical diversity in secreted metabolites.</title>
        <authorList>
            <person name="Grijseels S."/>
            <person name="Nielsen J.C."/>
            <person name="Randelovic M."/>
            <person name="Nielsen J."/>
            <person name="Nielsen K.F."/>
            <person name="Workman M."/>
            <person name="Frisvad J.C."/>
        </authorList>
    </citation>
    <scope>NUCLEOTIDE SEQUENCE [LARGE SCALE GENOMIC DNA]</scope>
    <source>
        <strain evidence="3 4">CBS 141311</strain>
    </source>
</reference>
<dbReference type="STRING" id="1835702.A0A1F5L215"/>
<dbReference type="InterPro" id="IPR011008">
    <property type="entry name" value="Dimeric_a/b-barrel"/>
</dbReference>
<dbReference type="SUPFAM" id="SSF54909">
    <property type="entry name" value="Dimeric alpha+beta barrel"/>
    <property type="match status" value="1"/>
</dbReference>
<protein>
    <recommendedName>
        <fullName evidence="2">EthD domain-containing protein</fullName>
    </recommendedName>
</protein>
<dbReference type="EMBL" id="LXJU01000051">
    <property type="protein sequence ID" value="OGE47278.1"/>
    <property type="molecule type" value="Genomic_DNA"/>
</dbReference>
<accession>A0A1F5L215</accession>